<sequence>MADPSLTDITVPINTPDAFGAPEVSSTGTMTVIDSIATAPQTDPSRSRPGVRRHLQGDGANVILMNFAPGQRLDDHQAAHPITVQCAQGRLLFTCGDEVVEMRPGVVLHLTSHLTHRVDCPADAPEKNVLILTMLTGERHQ</sequence>
<gene>
    <name evidence="1" type="ORF">J5A65_12855</name>
</gene>
<accession>A0ABX7Y3N4</accession>
<organism evidence="1 2">
    <name type="scientific">Arachnia rubra</name>
    <dbReference type="NCBI Taxonomy" id="1547448"/>
    <lineage>
        <taxon>Bacteria</taxon>
        <taxon>Bacillati</taxon>
        <taxon>Actinomycetota</taxon>
        <taxon>Actinomycetes</taxon>
        <taxon>Propionibacteriales</taxon>
        <taxon>Propionibacteriaceae</taxon>
        <taxon>Arachnia</taxon>
    </lineage>
</organism>
<dbReference type="CDD" id="cd02230">
    <property type="entry name" value="cupin_HP0902-like"/>
    <property type="match status" value="1"/>
</dbReference>
<dbReference type="RefSeq" id="WP_212322695.1">
    <property type="nucleotide sequence ID" value="NZ_AP024463.1"/>
</dbReference>
<keyword evidence="2" id="KW-1185">Reference proteome</keyword>
<name>A0ABX7Y3N4_9ACTN</name>
<dbReference type="Gene3D" id="2.60.120.10">
    <property type="entry name" value="Jelly Rolls"/>
    <property type="match status" value="1"/>
</dbReference>
<evidence type="ECO:0000313" key="1">
    <source>
        <dbReference type="EMBL" id="QUC07794.1"/>
    </source>
</evidence>
<dbReference type="EMBL" id="CP072384">
    <property type="protein sequence ID" value="QUC07794.1"/>
    <property type="molecule type" value="Genomic_DNA"/>
</dbReference>
<evidence type="ECO:0000313" key="2">
    <source>
        <dbReference type="Proteomes" id="UP000678513"/>
    </source>
</evidence>
<reference evidence="1 2" key="1">
    <citation type="submission" date="2021-03" db="EMBL/GenBank/DDBJ databases">
        <title>Human Oral Microbial Genomes.</title>
        <authorList>
            <person name="Johnston C.D."/>
            <person name="Chen T."/>
            <person name="Dewhirst F.E."/>
        </authorList>
    </citation>
    <scope>NUCLEOTIDE SEQUENCE [LARGE SCALE GENOMIC DNA]</scope>
    <source>
        <strain evidence="1 2">DSMZ 100122</strain>
    </source>
</reference>
<dbReference type="InterPro" id="IPR014710">
    <property type="entry name" value="RmlC-like_jellyroll"/>
</dbReference>
<dbReference type="SUPFAM" id="SSF51182">
    <property type="entry name" value="RmlC-like cupins"/>
    <property type="match status" value="1"/>
</dbReference>
<dbReference type="InterPro" id="IPR011051">
    <property type="entry name" value="RmlC_Cupin_sf"/>
</dbReference>
<proteinExistence type="predicted"/>
<protein>
    <submittedName>
        <fullName evidence="1">Uncharacterized protein</fullName>
    </submittedName>
</protein>
<dbReference type="Proteomes" id="UP000678513">
    <property type="component" value="Chromosome"/>
</dbReference>